<dbReference type="EMBL" id="SWLB01000001">
    <property type="protein sequence ID" value="KAF3341781.1"/>
    <property type="molecule type" value="Genomic_DNA"/>
</dbReference>
<gene>
    <name evidence="1" type="ORF">FCM35_KLT00419</name>
</gene>
<keyword evidence="2" id="KW-1185">Reference proteome</keyword>
<dbReference type="Proteomes" id="UP000623129">
    <property type="component" value="Unassembled WGS sequence"/>
</dbReference>
<protein>
    <submittedName>
        <fullName evidence="1">Uncharacterized protein</fullName>
    </submittedName>
</protein>
<sequence length="118" mass="12875">MILPQENLTRHGNKNIDLMVISRSPSQLSNTQAASTSPSLALALSHTLGADKFFPTLPLPAVLSGQPRSYPFSRNRWIPLSPKTPEHPGSEWSAKHISESALVEETSATDENITKIIC</sequence>
<reference evidence="1" key="1">
    <citation type="submission" date="2020-01" db="EMBL/GenBank/DDBJ databases">
        <title>Genome sequence of Kobresia littledalei, the first chromosome-level genome in the family Cyperaceae.</title>
        <authorList>
            <person name="Qu G."/>
        </authorList>
    </citation>
    <scope>NUCLEOTIDE SEQUENCE</scope>
    <source>
        <strain evidence="1">C.B.Clarke</strain>
        <tissue evidence="1">Leaf</tissue>
    </source>
</reference>
<organism evidence="1 2">
    <name type="scientific">Carex littledalei</name>
    <dbReference type="NCBI Taxonomy" id="544730"/>
    <lineage>
        <taxon>Eukaryota</taxon>
        <taxon>Viridiplantae</taxon>
        <taxon>Streptophyta</taxon>
        <taxon>Embryophyta</taxon>
        <taxon>Tracheophyta</taxon>
        <taxon>Spermatophyta</taxon>
        <taxon>Magnoliopsida</taxon>
        <taxon>Liliopsida</taxon>
        <taxon>Poales</taxon>
        <taxon>Cyperaceae</taxon>
        <taxon>Cyperoideae</taxon>
        <taxon>Cariceae</taxon>
        <taxon>Carex</taxon>
        <taxon>Carex subgen. Euthyceras</taxon>
    </lineage>
</organism>
<proteinExistence type="predicted"/>
<evidence type="ECO:0000313" key="1">
    <source>
        <dbReference type="EMBL" id="KAF3341781.1"/>
    </source>
</evidence>
<comment type="caution">
    <text evidence="1">The sequence shown here is derived from an EMBL/GenBank/DDBJ whole genome shotgun (WGS) entry which is preliminary data.</text>
</comment>
<dbReference type="AlphaFoldDB" id="A0A833RU08"/>
<accession>A0A833RU08</accession>
<name>A0A833RU08_9POAL</name>
<evidence type="ECO:0000313" key="2">
    <source>
        <dbReference type="Proteomes" id="UP000623129"/>
    </source>
</evidence>